<organism evidence="3 4">
    <name type="scientific">Aldrovandia affinis</name>
    <dbReference type="NCBI Taxonomy" id="143900"/>
    <lineage>
        <taxon>Eukaryota</taxon>
        <taxon>Metazoa</taxon>
        <taxon>Chordata</taxon>
        <taxon>Craniata</taxon>
        <taxon>Vertebrata</taxon>
        <taxon>Euteleostomi</taxon>
        <taxon>Actinopterygii</taxon>
        <taxon>Neopterygii</taxon>
        <taxon>Teleostei</taxon>
        <taxon>Notacanthiformes</taxon>
        <taxon>Halosauridae</taxon>
        <taxon>Aldrovandia</taxon>
    </lineage>
</organism>
<dbReference type="EMBL" id="JAINUG010000415">
    <property type="protein sequence ID" value="KAJ8372123.1"/>
    <property type="molecule type" value="Genomic_DNA"/>
</dbReference>
<evidence type="ECO:0000256" key="2">
    <source>
        <dbReference type="SAM" id="Phobius"/>
    </source>
</evidence>
<protein>
    <submittedName>
        <fullName evidence="3">Uncharacterized protein</fullName>
    </submittedName>
</protein>
<keyword evidence="2" id="KW-0812">Transmembrane</keyword>
<reference evidence="3" key="1">
    <citation type="journal article" date="2023" name="Science">
        <title>Genome structures resolve the early diversification of teleost fishes.</title>
        <authorList>
            <person name="Parey E."/>
            <person name="Louis A."/>
            <person name="Montfort J."/>
            <person name="Bouchez O."/>
            <person name="Roques C."/>
            <person name="Iampietro C."/>
            <person name="Lluch J."/>
            <person name="Castinel A."/>
            <person name="Donnadieu C."/>
            <person name="Desvignes T."/>
            <person name="Floi Bucao C."/>
            <person name="Jouanno E."/>
            <person name="Wen M."/>
            <person name="Mejri S."/>
            <person name="Dirks R."/>
            <person name="Jansen H."/>
            <person name="Henkel C."/>
            <person name="Chen W.J."/>
            <person name="Zahm M."/>
            <person name="Cabau C."/>
            <person name="Klopp C."/>
            <person name="Thompson A.W."/>
            <person name="Robinson-Rechavi M."/>
            <person name="Braasch I."/>
            <person name="Lecointre G."/>
            <person name="Bobe J."/>
            <person name="Postlethwait J.H."/>
            <person name="Berthelot C."/>
            <person name="Roest Crollius H."/>
            <person name="Guiguen Y."/>
        </authorList>
    </citation>
    <scope>NUCLEOTIDE SEQUENCE</scope>
    <source>
        <strain evidence="3">NC1722</strain>
    </source>
</reference>
<name>A0AAD7W1D8_9TELE</name>
<proteinExistence type="predicted"/>
<feature type="region of interest" description="Disordered" evidence="1">
    <location>
        <begin position="1"/>
        <end position="20"/>
    </location>
</feature>
<keyword evidence="2" id="KW-1133">Transmembrane helix</keyword>
<accession>A0AAD7W1D8</accession>
<sequence length="117" mass="12410">MGWPRAGDRPRPAVMDGPLRCKTQEPLVPPACSGANPILSAGRMLGLPSPHVQRGLPVCFGGGGGSDYPAVPRQDSAPLIPRGTAAHRPLLFFTVTLVLHPAVAAVALNRYGRWSRR</sequence>
<dbReference type="AlphaFoldDB" id="A0AAD7W1D8"/>
<keyword evidence="4" id="KW-1185">Reference proteome</keyword>
<evidence type="ECO:0000256" key="1">
    <source>
        <dbReference type="SAM" id="MobiDB-lite"/>
    </source>
</evidence>
<gene>
    <name evidence="3" type="ORF">AAFF_G00294380</name>
</gene>
<keyword evidence="2" id="KW-0472">Membrane</keyword>
<evidence type="ECO:0000313" key="3">
    <source>
        <dbReference type="EMBL" id="KAJ8372123.1"/>
    </source>
</evidence>
<feature type="transmembrane region" description="Helical" evidence="2">
    <location>
        <begin position="90"/>
        <end position="108"/>
    </location>
</feature>
<evidence type="ECO:0000313" key="4">
    <source>
        <dbReference type="Proteomes" id="UP001221898"/>
    </source>
</evidence>
<dbReference type="Proteomes" id="UP001221898">
    <property type="component" value="Unassembled WGS sequence"/>
</dbReference>
<comment type="caution">
    <text evidence="3">The sequence shown here is derived from an EMBL/GenBank/DDBJ whole genome shotgun (WGS) entry which is preliminary data.</text>
</comment>
<feature type="compositionally biased region" description="Basic and acidic residues" evidence="1">
    <location>
        <begin position="1"/>
        <end position="11"/>
    </location>
</feature>